<dbReference type="Proteomes" id="UP001631949">
    <property type="component" value="Unassembled WGS sequence"/>
</dbReference>
<feature type="compositionally biased region" description="Basic and acidic residues" evidence="2">
    <location>
        <begin position="286"/>
        <end position="298"/>
    </location>
</feature>
<evidence type="ECO:0000256" key="1">
    <source>
        <dbReference type="ARBA" id="ARBA00005721"/>
    </source>
</evidence>
<gene>
    <name evidence="3" type="ORF">ACKQTC_06315</name>
</gene>
<dbReference type="PANTHER" id="PTHR34297:SF3">
    <property type="entry name" value="ALKALINE SHOCK PROTEIN 23"/>
    <property type="match status" value="1"/>
</dbReference>
<evidence type="ECO:0000313" key="3">
    <source>
        <dbReference type="EMBL" id="MFM9413975.1"/>
    </source>
</evidence>
<proteinExistence type="inferred from homology"/>
<accession>A0ABW9GZW0</accession>
<feature type="compositionally biased region" description="Low complexity" evidence="2">
    <location>
        <begin position="300"/>
        <end position="323"/>
    </location>
</feature>
<feature type="compositionally biased region" description="Basic and acidic residues" evidence="2">
    <location>
        <begin position="79"/>
        <end position="112"/>
    </location>
</feature>
<feature type="compositionally biased region" description="Basic and acidic residues" evidence="2">
    <location>
        <begin position="1"/>
        <end position="22"/>
    </location>
</feature>
<dbReference type="InterPro" id="IPR005531">
    <property type="entry name" value="Asp23"/>
</dbReference>
<comment type="similarity">
    <text evidence="1">Belongs to the asp23 family.</text>
</comment>
<evidence type="ECO:0000256" key="2">
    <source>
        <dbReference type="SAM" id="MobiDB-lite"/>
    </source>
</evidence>
<dbReference type="Pfam" id="PF03780">
    <property type="entry name" value="Asp23"/>
    <property type="match status" value="1"/>
</dbReference>
<feature type="region of interest" description="Disordered" evidence="2">
    <location>
        <begin position="1"/>
        <end position="112"/>
    </location>
</feature>
<dbReference type="RefSeq" id="WP_408977589.1">
    <property type="nucleotide sequence ID" value="NZ_JBJUVG010000008.1"/>
</dbReference>
<sequence length="329" mass="35680">MADKKQKQSQKEMDALRAKTDIKGGCNGDGEGNNPLIPPGGSCELNEPADPKLAPQAQGTPIANKEGGNPNHKPNAYGRKRDDKDLSDKAGDAAESAKEKAGNAAETVKEKAGDAKDAIKEKAAQGKDFVTEKYEEATADVDERPHEDSFVFADSVIEKIAGIAAREIKGVMALKGNIISGLAGSIMNNIDDGNSGADPKEGVSVEIGGEQVVVDLKAILEYGAPAPEIFKKLREHIGRQLAVMTGLELVELNVEVTDVMTREEFEQAAQSRFNTYDQAGQRFINRYEDEYNDRRDQSYRNNRGYNGPQQGYQQGYGRPAPQGGYRGNF</sequence>
<evidence type="ECO:0000313" key="4">
    <source>
        <dbReference type="Proteomes" id="UP001631949"/>
    </source>
</evidence>
<organism evidence="3 4">
    <name type="scientific">Peptococcus simiae</name>
    <dbReference type="NCBI Taxonomy" id="1643805"/>
    <lineage>
        <taxon>Bacteria</taxon>
        <taxon>Bacillati</taxon>
        <taxon>Bacillota</taxon>
        <taxon>Clostridia</taxon>
        <taxon>Eubacteriales</taxon>
        <taxon>Peptococcaceae</taxon>
        <taxon>Peptococcus</taxon>
    </lineage>
</organism>
<dbReference type="PANTHER" id="PTHR34297">
    <property type="entry name" value="HYPOTHETICAL CYTOSOLIC PROTEIN-RELATED"/>
    <property type="match status" value="1"/>
</dbReference>
<comment type="caution">
    <text evidence="3">The sequence shown here is derived from an EMBL/GenBank/DDBJ whole genome shotgun (WGS) entry which is preliminary data.</text>
</comment>
<reference evidence="3 4" key="1">
    <citation type="journal article" date="2016" name="Int. J. Syst. Evol. Microbiol.">
        <title>Peptococcus simiae sp. nov., isolated from rhesus macaque faeces and emended description of the genus Peptococcus.</title>
        <authorList>
            <person name="Shkoporov A.N."/>
            <person name="Efimov B.A."/>
            <person name="Kondova I."/>
            <person name="Ouwerling B."/>
            <person name="Chaplin A.V."/>
            <person name="Shcherbakova V.A."/>
            <person name="Langermans J.A.M."/>
        </authorList>
    </citation>
    <scope>NUCLEOTIDE SEQUENCE [LARGE SCALE GENOMIC DNA]</scope>
    <source>
        <strain evidence="3 4">M108</strain>
    </source>
</reference>
<name>A0ABW9GZW0_9FIRM</name>
<protein>
    <submittedName>
        <fullName evidence="3">Asp23/Gls24 family envelope stress response protein</fullName>
    </submittedName>
</protein>
<feature type="region of interest" description="Disordered" evidence="2">
    <location>
        <begin position="286"/>
        <end position="329"/>
    </location>
</feature>
<dbReference type="Gene3D" id="6.10.140.1430">
    <property type="match status" value="1"/>
</dbReference>
<dbReference type="EMBL" id="JBJUVG010000008">
    <property type="protein sequence ID" value="MFM9413975.1"/>
    <property type="molecule type" value="Genomic_DNA"/>
</dbReference>
<keyword evidence="4" id="KW-1185">Reference proteome</keyword>